<gene>
    <name evidence="1" type="ordered locus">RER_40000</name>
</gene>
<dbReference type="EMBL" id="AP008957">
    <property type="protein sequence ID" value="BAH34708.1"/>
    <property type="molecule type" value="Genomic_DNA"/>
</dbReference>
<dbReference type="Pfam" id="PF22752">
    <property type="entry name" value="DUF488-N3i"/>
    <property type="match status" value="1"/>
</dbReference>
<name>C1A273_RHOE4</name>
<evidence type="ECO:0000313" key="1">
    <source>
        <dbReference type="EMBL" id="BAH34708.1"/>
    </source>
</evidence>
<protein>
    <recommendedName>
        <fullName evidence="3">DUF488 family protein</fullName>
    </recommendedName>
</protein>
<reference evidence="1 2" key="2">
    <citation type="journal article" date="2006" name="Environ. Microbiol.">
        <title>Sequence analysis of three plasmids harboured in Rhodococcus erythropolis strain PR4.</title>
        <authorList>
            <person name="Sekine M."/>
            <person name="Tanikawa S."/>
            <person name="Omata S."/>
            <person name="Saito M."/>
            <person name="Fujisawa T."/>
            <person name="Tsukatani N."/>
            <person name="Tajima T."/>
            <person name="Sekigawa T."/>
            <person name="Kosugi H."/>
            <person name="Matsuo Y."/>
            <person name="Nishiko R."/>
            <person name="Imamura K."/>
            <person name="Ito M."/>
            <person name="Narita H."/>
            <person name="Tago S."/>
            <person name="Fujita N."/>
            <person name="Harayama S."/>
        </authorList>
    </citation>
    <scope>NUCLEOTIDE SEQUENCE [LARGE SCALE GENOMIC DNA]</scope>
    <source>
        <strain evidence="2">PR4 / NBRC 100887</strain>
    </source>
</reference>
<evidence type="ECO:0008006" key="3">
    <source>
        <dbReference type="Google" id="ProtNLM"/>
    </source>
</evidence>
<dbReference type="KEGG" id="rer:RER_40000"/>
<accession>C1A273</accession>
<organism evidence="1 2">
    <name type="scientific">Rhodococcus erythropolis (strain PR4 / NBRC 100887)</name>
    <dbReference type="NCBI Taxonomy" id="234621"/>
    <lineage>
        <taxon>Bacteria</taxon>
        <taxon>Bacillati</taxon>
        <taxon>Actinomycetota</taxon>
        <taxon>Actinomycetes</taxon>
        <taxon>Mycobacteriales</taxon>
        <taxon>Nocardiaceae</taxon>
        <taxon>Rhodococcus</taxon>
        <taxon>Rhodococcus erythropolis group</taxon>
    </lineage>
</organism>
<reference evidence="2" key="1">
    <citation type="submission" date="2005-03" db="EMBL/GenBank/DDBJ databases">
        <title>Comparison of the complete genome sequences of Rhodococcus erythropolis PR4 and Rhodococcus opacus B4.</title>
        <authorList>
            <person name="Takarada H."/>
            <person name="Sekine M."/>
            <person name="Hosoyama A."/>
            <person name="Yamada R."/>
            <person name="Fujisawa T."/>
            <person name="Omata S."/>
            <person name="Shimizu A."/>
            <person name="Tsukatani N."/>
            <person name="Tanikawa S."/>
            <person name="Fujita N."/>
            <person name="Harayama S."/>
        </authorList>
    </citation>
    <scope>NUCLEOTIDE SEQUENCE [LARGE SCALE GENOMIC DNA]</scope>
    <source>
        <strain evidence="2">PR4 / NBRC 100887</strain>
    </source>
</reference>
<dbReference type="AlphaFoldDB" id="C1A273"/>
<evidence type="ECO:0000313" key="2">
    <source>
        <dbReference type="Proteomes" id="UP000002204"/>
    </source>
</evidence>
<dbReference type="HOGENOM" id="CLU_198357_0_0_11"/>
<dbReference type="Proteomes" id="UP000002204">
    <property type="component" value="Chromosome"/>
</dbReference>
<sequence>MRPITLEWRAIPLFETAERRKGMRMTRRIITVERVYEPASECNAVRLLVDRLWPRGVKRENLQYASHRHRILDPLFY</sequence>
<proteinExistence type="predicted"/>
<dbReference type="InterPro" id="IPR052552">
    <property type="entry name" value="YeaO-like"/>
</dbReference>